<evidence type="ECO:0000313" key="5">
    <source>
        <dbReference type="Proteomes" id="UP000195607"/>
    </source>
</evidence>
<feature type="transmembrane region" description="Helical" evidence="1">
    <location>
        <begin position="6"/>
        <end position="27"/>
    </location>
</feature>
<dbReference type="AlphaFoldDB" id="A0A1N5UMA8"/>
<feature type="transmembrane region" description="Helical" evidence="1">
    <location>
        <begin position="39"/>
        <end position="61"/>
    </location>
</feature>
<dbReference type="EMBL" id="LT719092">
    <property type="protein sequence ID" value="SJK84867.1"/>
    <property type="molecule type" value="Genomic_DNA"/>
</dbReference>
<sequence>MTEVMWFLNIGVLAVELIISLVIIYVFSSEMRKNRVKVYRPVIALGTLILLQEIVSIYIYYGFSLKYGIALSVPLFIINLFGIAVLIILYRILSP</sequence>
<evidence type="ECO:0000313" key="3">
    <source>
        <dbReference type="EMBL" id="SJK84867.1"/>
    </source>
</evidence>
<feature type="transmembrane region" description="Helical" evidence="1">
    <location>
        <begin position="67"/>
        <end position="90"/>
    </location>
</feature>
<dbReference type="Proteomes" id="UP000187822">
    <property type="component" value="Chromosome I"/>
</dbReference>
<dbReference type="Proteomes" id="UP000195607">
    <property type="component" value="Chromosome I"/>
</dbReference>
<protein>
    <submittedName>
        <fullName evidence="2">Multipass membrane protein</fullName>
    </submittedName>
</protein>
<evidence type="ECO:0000256" key="1">
    <source>
        <dbReference type="SAM" id="Phobius"/>
    </source>
</evidence>
<reference evidence="4" key="3">
    <citation type="submission" date="2016-06" db="EMBL/GenBank/DDBJ databases">
        <authorList>
            <person name="Toshchakov V.S."/>
        </authorList>
    </citation>
    <scope>NUCLEOTIDE SEQUENCE [LARGE SCALE GENOMIC DNA]</scope>
    <source>
        <strain>PM4 (JCM 30641</strain>
        <strain evidence="4">\VKM B-2940)</strain>
    </source>
</reference>
<organism evidence="2 5">
    <name type="scientific">Cuniculiplasma divulgatum</name>
    <dbReference type="NCBI Taxonomy" id="1673428"/>
    <lineage>
        <taxon>Archaea</taxon>
        <taxon>Methanobacteriati</taxon>
        <taxon>Thermoplasmatota</taxon>
        <taxon>Thermoplasmata</taxon>
        <taxon>Thermoplasmatales</taxon>
        <taxon>Cuniculiplasmataceae</taxon>
        <taxon>Cuniculiplasma</taxon>
    </lineage>
</organism>
<keyword evidence="1" id="KW-0812">Transmembrane</keyword>
<reference evidence="2 5" key="1">
    <citation type="submission" date="2016-04" db="EMBL/GenBank/DDBJ databases">
        <authorList>
            <person name="Evans L.H."/>
            <person name="Alamgir A."/>
            <person name="Owens N."/>
            <person name="Weber N.D."/>
            <person name="Virtaneva K."/>
            <person name="Barbian K."/>
            <person name="Babar A."/>
            <person name="Rosenke K."/>
        </authorList>
    </citation>
    <scope>NUCLEOTIDE SEQUENCE [LARGE SCALE GENOMIC DNA]</scope>
    <source>
        <strain evidence="2">S5</strain>
        <strain evidence="5">S5(T) (JCM 30642 \VKM B-2941)</strain>
    </source>
</reference>
<keyword evidence="4" id="KW-1185">Reference proteome</keyword>
<proteinExistence type="predicted"/>
<keyword evidence="1" id="KW-0472">Membrane</keyword>
<dbReference type="EMBL" id="LT671858">
    <property type="protein sequence ID" value="SIM61750.1"/>
    <property type="molecule type" value="Genomic_DNA"/>
</dbReference>
<reference evidence="3" key="2">
    <citation type="submission" date="2016-06" db="EMBL/GenBank/DDBJ databases">
        <authorList>
            <person name="Olsen C.W."/>
            <person name="Carey S."/>
            <person name="Hinshaw L."/>
            <person name="Karasin A.I."/>
        </authorList>
    </citation>
    <scope>NUCLEOTIDE SEQUENCE [LARGE SCALE GENOMIC DNA]</scope>
    <source>
        <strain evidence="3">PM4</strain>
    </source>
</reference>
<dbReference type="GeneID" id="41588296"/>
<evidence type="ECO:0000313" key="4">
    <source>
        <dbReference type="Proteomes" id="UP000187822"/>
    </source>
</evidence>
<evidence type="ECO:0000313" key="2">
    <source>
        <dbReference type="EMBL" id="SIM61750.1"/>
    </source>
</evidence>
<accession>A0A1N5UMA8</accession>
<name>A0A1N5UMA8_9ARCH</name>
<keyword evidence="1" id="KW-1133">Transmembrane helix</keyword>
<dbReference type="Pfam" id="PF26119">
    <property type="entry name" value="DUF8036"/>
    <property type="match status" value="1"/>
</dbReference>
<dbReference type="STRING" id="1673428.CPM_1049"/>
<dbReference type="InterPro" id="IPR058349">
    <property type="entry name" value="DUF8036"/>
</dbReference>
<dbReference type="RefSeq" id="WP_077076284.1">
    <property type="nucleotide sequence ID" value="NZ_LT671858.1"/>
</dbReference>
<gene>
    <name evidence="3" type="ORF">CPM_1049</name>
    <name evidence="2" type="ORF">CSP5_1035</name>
</gene>
<dbReference type="KEGG" id="cdiv:CPM_1049"/>